<dbReference type="Proteomes" id="UP001066276">
    <property type="component" value="Chromosome 5"/>
</dbReference>
<organism evidence="2 3">
    <name type="scientific">Pleurodeles waltl</name>
    <name type="common">Iberian ribbed newt</name>
    <dbReference type="NCBI Taxonomy" id="8319"/>
    <lineage>
        <taxon>Eukaryota</taxon>
        <taxon>Metazoa</taxon>
        <taxon>Chordata</taxon>
        <taxon>Craniata</taxon>
        <taxon>Vertebrata</taxon>
        <taxon>Euteleostomi</taxon>
        <taxon>Amphibia</taxon>
        <taxon>Batrachia</taxon>
        <taxon>Caudata</taxon>
        <taxon>Salamandroidea</taxon>
        <taxon>Salamandridae</taxon>
        <taxon>Pleurodelinae</taxon>
        <taxon>Pleurodeles</taxon>
    </lineage>
</organism>
<accession>A0AAV7RB10</accession>
<reference evidence="2" key="1">
    <citation type="journal article" date="2022" name="bioRxiv">
        <title>Sequencing and chromosome-scale assembly of the giantPleurodeles waltlgenome.</title>
        <authorList>
            <person name="Brown T."/>
            <person name="Elewa A."/>
            <person name="Iarovenko S."/>
            <person name="Subramanian E."/>
            <person name="Araus A.J."/>
            <person name="Petzold A."/>
            <person name="Susuki M."/>
            <person name="Suzuki K.-i.T."/>
            <person name="Hayashi T."/>
            <person name="Toyoda A."/>
            <person name="Oliveira C."/>
            <person name="Osipova E."/>
            <person name="Leigh N.D."/>
            <person name="Simon A."/>
            <person name="Yun M.H."/>
        </authorList>
    </citation>
    <scope>NUCLEOTIDE SEQUENCE</scope>
    <source>
        <strain evidence="2">20211129_DDA</strain>
        <tissue evidence="2">Liver</tissue>
    </source>
</reference>
<keyword evidence="3" id="KW-1185">Reference proteome</keyword>
<keyword evidence="1" id="KW-0175">Coiled coil</keyword>
<evidence type="ECO:0000256" key="1">
    <source>
        <dbReference type="SAM" id="Coils"/>
    </source>
</evidence>
<dbReference type="EMBL" id="JANPWB010000009">
    <property type="protein sequence ID" value="KAJ1150006.1"/>
    <property type="molecule type" value="Genomic_DNA"/>
</dbReference>
<evidence type="ECO:0000313" key="2">
    <source>
        <dbReference type="EMBL" id="KAJ1150006.1"/>
    </source>
</evidence>
<sequence length="274" mass="31822">MGTLLSNNGLNVEIEKITKEFKELSITEELKKETEKVNEKLRKAEETLKVKKQQKKFRDLKDYEKGQILTFGRKCDSVRNKSIERFITASFTKENTVRTMGDVEKIQTVVRKEINDIEMLHSMCELDENIEASRDPALNLLQMGIDIDERCPSSFKPKSTFSPPVNCDAINVFKKGIIKAVKTLRYVKMSKYDNLQLKHRKAIESLRNNKDIIIKRSDNGGNVVILSRDKYIKEGLRQLQDKNNYLISGREEIMEAKKKVFGKLEEWRDLGLME</sequence>
<name>A0AAV7RB10_PLEWA</name>
<proteinExistence type="predicted"/>
<evidence type="ECO:0000313" key="3">
    <source>
        <dbReference type="Proteomes" id="UP001066276"/>
    </source>
</evidence>
<gene>
    <name evidence="2" type="ORF">NDU88_002804</name>
</gene>
<dbReference type="AlphaFoldDB" id="A0AAV7RB10"/>
<comment type="caution">
    <text evidence="2">The sequence shown here is derived from an EMBL/GenBank/DDBJ whole genome shotgun (WGS) entry which is preliminary data.</text>
</comment>
<feature type="coiled-coil region" evidence="1">
    <location>
        <begin position="24"/>
        <end position="54"/>
    </location>
</feature>
<protein>
    <submittedName>
        <fullName evidence="2">Uncharacterized protein</fullName>
    </submittedName>
</protein>